<reference evidence="2 3" key="1">
    <citation type="submission" date="2018-11" db="EMBL/GenBank/DDBJ databases">
        <title>Whole genome sequence of Streptomyces paromomycinus NBRC 15454(T).</title>
        <authorList>
            <person name="Komaki H."/>
            <person name="Tamura T."/>
        </authorList>
    </citation>
    <scope>NUCLEOTIDE SEQUENCE [LARGE SCALE GENOMIC DNA]</scope>
    <source>
        <strain evidence="2 3">NBRC 15454</strain>
    </source>
</reference>
<dbReference type="Proteomes" id="UP000286746">
    <property type="component" value="Unassembled WGS sequence"/>
</dbReference>
<keyword evidence="3" id="KW-1185">Reference proteome</keyword>
<dbReference type="InterPro" id="IPR006311">
    <property type="entry name" value="TAT_signal"/>
</dbReference>
<accession>A0A401VTX4</accession>
<gene>
    <name evidence="2" type="ORF">GKJPGBOP_00176</name>
</gene>
<dbReference type="AlphaFoldDB" id="A0A401VTX4"/>
<comment type="caution">
    <text evidence="2">The sequence shown here is derived from an EMBL/GenBank/DDBJ whole genome shotgun (WGS) entry which is preliminary data.</text>
</comment>
<dbReference type="PRINTS" id="PR00396">
    <property type="entry name" value="SHIGARICIN"/>
</dbReference>
<dbReference type="Gene3D" id="3.40.420.10">
    <property type="entry name" value="Ricin (A subunit), domain 1"/>
    <property type="match status" value="1"/>
</dbReference>
<evidence type="ECO:0000256" key="1">
    <source>
        <dbReference type="SAM" id="SignalP"/>
    </source>
</evidence>
<organism evidence="2 3">
    <name type="scientific">Streptomyces paromomycinus</name>
    <name type="common">Streptomyces rimosus subsp. paromomycinus</name>
    <dbReference type="NCBI Taxonomy" id="92743"/>
    <lineage>
        <taxon>Bacteria</taxon>
        <taxon>Bacillati</taxon>
        <taxon>Actinomycetota</taxon>
        <taxon>Actinomycetes</taxon>
        <taxon>Kitasatosporales</taxon>
        <taxon>Streptomycetaceae</taxon>
        <taxon>Streptomyces</taxon>
    </lineage>
</organism>
<dbReference type="GO" id="GO:0030598">
    <property type="term" value="F:rRNA N-glycosylase activity"/>
    <property type="evidence" value="ECO:0007669"/>
    <property type="project" value="InterPro"/>
</dbReference>
<dbReference type="InterPro" id="IPR001574">
    <property type="entry name" value="Ribosome_inactivat_prot"/>
</dbReference>
<dbReference type="InterPro" id="IPR036041">
    <property type="entry name" value="Ribosome-inact_prot_sf"/>
</dbReference>
<evidence type="ECO:0008006" key="4">
    <source>
        <dbReference type="Google" id="ProtNLM"/>
    </source>
</evidence>
<evidence type="ECO:0000313" key="2">
    <source>
        <dbReference type="EMBL" id="GCD40526.1"/>
    </source>
</evidence>
<dbReference type="InterPro" id="IPR016138">
    <property type="entry name" value="Ribosome_inactivat_prot_sub1"/>
</dbReference>
<feature type="signal peptide" evidence="1">
    <location>
        <begin position="1"/>
        <end position="31"/>
    </location>
</feature>
<dbReference type="EMBL" id="BHZD01000001">
    <property type="protein sequence ID" value="GCD40526.1"/>
    <property type="molecule type" value="Genomic_DNA"/>
</dbReference>
<sequence>MSERELSRRSFTRIGAAALALPALGALQGLAAPHAYANTNNLWSDLDWRMAGYQDERGTMDAARQGSQYQSLVRGLRTLSSQPMEGAQGNPYFWDTTRRANNPSLRVIRILLWNPLGRANVALYFNVDNLYLMGFSSHGEHFRFNDASFSHLSQSLAGRFGGNPPLVNVMRSTGRYATLHAPAEWRGNQPYTSNNFLYHLSTLESANEHNMNAQDVGRALAFFIGATAEATRYMWIEDRIGHVIVQGYDPTDPDHPAHLGAFGTDLQNAWDPLSVLAHRTLQGRSATPVRIDGRVYRSYQQFYDGSAGPRIAPFIGILGKGI</sequence>
<dbReference type="RefSeq" id="WP_125050854.1">
    <property type="nucleotide sequence ID" value="NZ_BHZD01000001.1"/>
</dbReference>
<name>A0A401VTX4_STREY</name>
<dbReference type="InterPro" id="IPR017989">
    <property type="entry name" value="Ribosome_inactivat_1/2"/>
</dbReference>
<dbReference type="Pfam" id="PF00161">
    <property type="entry name" value="RIP"/>
    <property type="match status" value="1"/>
</dbReference>
<dbReference type="SUPFAM" id="SSF56371">
    <property type="entry name" value="Ribosome inactivating proteins (RIP)"/>
    <property type="match status" value="1"/>
</dbReference>
<keyword evidence="1" id="KW-0732">Signal</keyword>
<feature type="chain" id="PRO_5038582067" description="rRNA N-glycosylase" evidence="1">
    <location>
        <begin position="32"/>
        <end position="322"/>
    </location>
</feature>
<proteinExistence type="predicted"/>
<evidence type="ECO:0000313" key="3">
    <source>
        <dbReference type="Proteomes" id="UP000286746"/>
    </source>
</evidence>
<protein>
    <recommendedName>
        <fullName evidence="4">rRNA N-glycosylase</fullName>
    </recommendedName>
</protein>
<dbReference type="GO" id="GO:0017148">
    <property type="term" value="P:negative regulation of translation"/>
    <property type="evidence" value="ECO:0007669"/>
    <property type="project" value="InterPro"/>
</dbReference>
<dbReference type="PROSITE" id="PS51318">
    <property type="entry name" value="TAT"/>
    <property type="match status" value="1"/>
</dbReference>